<feature type="transmembrane region" description="Helical" evidence="1">
    <location>
        <begin position="132"/>
        <end position="155"/>
    </location>
</feature>
<keyword evidence="1" id="KW-0812">Transmembrane</keyword>
<comment type="caution">
    <text evidence="2">The sequence shown here is derived from an EMBL/GenBank/DDBJ whole genome shotgun (WGS) entry which is preliminary data.</text>
</comment>
<protein>
    <submittedName>
        <fullName evidence="2">Uncharacterized protein</fullName>
    </submittedName>
</protein>
<gene>
    <name evidence="2" type="ORF">C7C46_28310</name>
</gene>
<feature type="transmembrane region" description="Helical" evidence="1">
    <location>
        <begin position="12"/>
        <end position="32"/>
    </location>
</feature>
<accession>A0A2V4NYW6</accession>
<sequence length="239" mass="25448">MLDRIFGAPTRWVGLLVLVGSYLAVLALVFPVRSSQAELVADLRSHRTSVVQVDTDGSRVFVQWTTAVFVHKTETYQVRYGDPGLAGPIDEFERVVEQQVAGSGTTVRFQPFDPAYGFGGLSLLVSVLYPRILGWSPLGVGACATGLLIIGHLLLDDRKPATVRGTWLGICLLTGFGFFAYLWAEPSLLPARSAKRRGESPGRGRPSGVSGALGATAVTVALLVAGGIAFVQLVHAASR</sequence>
<evidence type="ECO:0000313" key="3">
    <source>
        <dbReference type="Proteomes" id="UP000248039"/>
    </source>
</evidence>
<dbReference type="Proteomes" id="UP000248039">
    <property type="component" value="Unassembled WGS sequence"/>
</dbReference>
<dbReference type="AlphaFoldDB" id="A0A2V4NYW6"/>
<evidence type="ECO:0000256" key="1">
    <source>
        <dbReference type="SAM" id="Phobius"/>
    </source>
</evidence>
<feature type="transmembrane region" description="Helical" evidence="1">
    <location>
        <begin position="167"/>
        <end position="184"/>
    </location>
</feature>
<name>A0A2V4NYW6_9ACTN</name>
<dbReference type="RefSeq" id="WP_110672779.1">
    <property type="nucleotide sequence ID" value="NZ_PYBW01000131.1"/>
</dbReference>
<keyword evidence="1" id="KW-0472">Membrane</keyword>
<dbReference type="EMBL" id="PYBW01000131">
    <property type="protein sequence ID" value="PYC69154.1"/>
    <property type="molecule type" value="Genomic_DNA"/>
</dbReference>
<feature type="transmembrane region" description="Helical" evidence="1">
    <location>
        <begin position="212"/>
        <end position="234"/>
    </location>
</feature>
<keyword evidence="1" id="KW-1133">Transmembrane helix</keyword>
<organism evidence="2 3">
    <name type="scientific">Streptomyces tateyamensis</name>
    <dbReference type="NCBI Taxonomy" id="565073"/>
    <lineage>
        <taxon>Bacteria</taxon>
        <taxon>Bacillati</taxon>
        <taxon>Actinomycetota</taxon>
        <taxon>Actinomycetes</taxon>
        <taxon>Kitasatosporales</taxon>
        <taxon>Streptomycetaceae</taxon>
        <taxon>Streptomyces</taxon>
    </lineage>
</organism>
<reference evidence="2 3" key="1">
    <citation type="submission" date="2018-03" db="EMBL/GenBank/DDBJ databases">
        <title>Bioinformatic expansion and discovery of thiopeptide antibiotics.</title>
        <authorList>
            <person name="Schwalen C.J."/>
            <person name="Hudson G.A."/>
            <person name="Mitchell D.A."/>
        </authorList>
    </citation>
    <scope>NUCLEOTIDE SEQUENCE [LARGE SCALE GENOMIC DNA]</scope>
    <source>
        <strain evidence="2 3">ATCC 21389</strain>
    </source>
</reference>
<proteinExistence type="predicted"/>
<keyword evidence="3" id="KW-1185">Reference proteome</keyword>
<evidence type="ECO:0000313" key="2">
    <source>
        <dbReference type="EMBL" id="PYC69154.1"/>
    </source>
</evidence>
<dbReference type="OrthoDB" id="4247970at2"/>